<protein>
    <submittedName>
        <fullName evidence="1">Uncharacterized protein</fullName>
    </submittedName>
</protein>
<dbReference type="AlphaFoldDB" id="A0AA39TQF6"/>
<comment type="caution">
    <text evidence="1">The sequence shown here is derived from an EMBL/GenBank/DDBJ whole genome shotgun (WGS) entry which is preliminary data.</text>
</comment>
<gene>
    <name evidence="1" type="ORF">EV420DRAFT_1521692</name>
</gene>
<name>A0AA39TQF6_ARMTA</name>
<evidence type="ECO:0000313" key="1">
    <source>
        <dbReference type="EMBL" id="KAK0462928.1"/>
    </source>
</evidence>
<organism evidence="1 2">
    <name type="scientific">Armillaria tabescens</name>
    <name type="common">Ringless honey mushroom</name>
    <name type="synonym">Agaricus tabescens</name>
    <dbReference type="NCBI Taxonomy" id="1929756"/>
    <lineage>
        <taxon>Eukaryota</taxon>
        <taxon>Fungi</taxon>
        <taxon>Dikarya</taxon>
        <taxon>Basidiomycota</taxon>
        <taxon>Agaricomycotina</taxon>
        <taxon>Agaricomycetes</taxon>
        <taxon>Agaricomycetidae</taxon>
        <taxon>Agaricales</taxon>
        <taxon>Marasmiineae</taxon>
        <taxon>Physalacriaceae</taxon>
        <taxon>Desarmillaria</taxon>
    </lineage>
</organism>
<dbReference type="RefSeq" id="XP_060334394.1">
    <property type="nucleotide sequence ID" value="XM_060472231.1"/>
</dbReference>
<dbReference type="GeneID" id="85355779"/>
<dbReference type="Proteomes" id="UP001175211">
    <property type="component" value="Unassembled WGS sequence"/>
</dbReference>
<dbReference type="EMBL" id="JAUEPS010000008">
    <property type="protein sequence ID" value="KAK0462928.1"/>
    <property type="molecule type" value="Genomic_DNA"/>
</dbReference>
<sequence>MDRDATVRHHSLIITKECFRAIQASVNERHRGVKVIVDQIAAVVPHICRWIIYFYSSYFLNATADTVLPSETVDLRDQFKDSLLSLLDSFSVDFVSVMRTSGLYQMYDTRLDLLRLDCRLCNGHVLLESYGCVGLLSIGRNPLGSYGRIGRVSMSWHIIVCGELSSTSKFL</sequence>
<evidence type="ECO:0000313" key="2">
    <source>
        <dbReference type="Proteomes" id="UP001175211"/>
    </source>
</evidence>
<proteinExistence type="predicted"/>
<accession>A0AA39TQF6</accession>
<reference evidence="1" key="1">
    <citation type="submission" date="2023-06" db="EMBL/GenBank/DDBJ databases">
        <authorList>
            <consortium name="Lawrence Berkeley National Laboratory"/>
            <person name="Ahrendt S."/>
            <person name="Sahu N."/>
            <person name="Indic B."/>
            <person name="Wong-Bajracharya J."/>
            <person name="Merenyi Z."/>
            <person name="Ke H.-M."/>
            <person name="Monk M."/>
            <person name="Kocsube S."/>
            <person name="Drula E."/>
            <person name="Lipzen A."/>
            <person name="Balint B."/>
            <person name="Henrissat B."/>
            <person name="Andreopoulos B."/>
            <person name="Martin F.M."/>
            <person name="Harder C.B."/>
            <person name="Rigling D."/>
            <person name="Ford K.L."/>
            <person name="Foster G.D."/>
            <person name="Pangilinan J."/>
            <person name="Papanicolaou A."/>
            <person name="Barry K."/>
            <person name="LaButti K."/>
            <person name="Viragh M."/>
            <person name="Koriabine M."/>
            <person name="Yan M."/>
            <person name="Riley R."/>
            <person name="Champramary S."/>
            <person name="Plett K.L."/>
            <person name="Tsai I.J."/>
            <person name="Slot J."/>
            <person name="Sipos G."/>
            <person name="Plett J."/>
            <person name="Nagy L.G."/>
            <person name="Grigoriev I.V."/>
        </authorList>
    </citation>
    <scope>NUCLEOTIDE SEQUENCE</scope>
    <source>
        <strain evidence="1">CCBAS 213</strain>
    </source>
</reference>
<keyword evidence="2" id="KW-1185">Reference proteome</keyword>